<dbReference type="Gene3D" id="1.20.1260.10">
    <property type="match status" value="1"/>
</dbReference>
<dbReference type="KEGG" id="daw:HS1_002305"/>
<dbReference type="AlphaFoldDB" id="A0A7U4THQ4"/>
<reference evidence="1 2" key="1">
    <citation type="submission" date="2015-10" db="EMBL/GenBank/DDBJ databases">
        <title>Candidatus Desulfofervidus auxilii, a hydrogenotrophic sulfate-reducing bacterium involved in the thermophilic anaerobic oxidation of methane.</title>
        <authorList>
            <person name="Krukenberg V."/>
            <person name="Richter M."/>
            <person name="Wegener G."/>
        </authorList>
    </citation>
    <scope>NUCLEOTIDE SEQUENCE [LARGE SCALE GENOMIC DNA]</scope>
    <source>
        <strain evidence="1 2">HS1</strain>
    </source>
</reference>
<proteinExistence type="predicted"/>
<dbReference type="InterPro" id="IPR012347">
    <property type="entry name" value="Ferritin-like"/>
</dbReference>
<evidence type="ECO:0000313" key="2">
    <source>
        <dbReference type="Proteomes" id="UP000070560"/>
    </source>
</evidence>
<gene>
    <name evidence="1" type="ORF">HS1_002305</name>
</gene>
<organism evidence="1 2">
    <name type="scientific">Desulfofervidus auxilii</name>
    <dbReference type="NCBI Taxonomy" id="1621989"/>
    <lineage>
        <taxon>Bacteria</taxon>
        <taxon>Pseudomonadati</taxon>
        <taxon>Thermodesulfobacteriota</taxon>
        <taxon>Candidatus Desulfofervidia</taxon>
        <taxon>Candidatus Desulfofervidales</taxon>
        <taxon>Candidatus Desulfofervidaceae</taxon>
        <taxon>Candidatus Desulfofervidus</taxon>
    </lineage>
</organism>
<accession>A0A7U4THQ4</accession>
<dbReference type="Proteomes" id="UP000070560">
    <property type="component" value="Chromosome"/>
</dbReference>
<dbReference type="RefSeq" id="WP_066065668.1">
    <property type="nucleotide sequence ID" value="NZ_CP013015.1"/>
</dbReference>
<protein>
    <submittedName>
        <fullName evidence="1">Rubrerythrin</fullName>
    </submittedName>
</protein>
<keyword evidence="2" id="KW-1185">Reference proteome</keyword>
<name>A0A7U4THQ4_DESA2</name>
<dbReference type="EMBL" id="CP013015">
    <property type="protein sequence ID" value="AMM42089.1"/>
    <property type="molecule type" value="Genomic_DNA"/>
</dbReference>
<dbReference type="SUPFAM" id="SSF47240">
    <property type="entry name" value="Ferritin-like"/>
    <property type="match status" value="1"/>
</dbReference>
<sequence length="171" mass="20328">MQNTETVLSEIKKQEQNLYDFYLEAKKKILHPVCQKVFATLSKEHQKHLERIKEILSHAKKGKSWLVDRWLWDVGQGISNPLTQMSEFSEMPLCTTEELRWLNSAMEKEEDFFNFLDEQVRKSSQPLIKRFYLSLAYETRGYYLLLLDTKDCITHPDYWQQPLQPVLVDGI</sequence>
<evidence type="ECO:0000313" key="1">
    <source>
        <dbReference type="EMBL" id="AMM42089.1"/>
    </source>
</evidence>
<dbReference type="InterPro" id="IPR009078">
    <property type="entry name" value="Ferritin-like_SF"/>
</dbReference>